<dbReference type="InterPro" id="IPR029064">
    <property type="entry name" value="Ribosomal_eL30-like_sf"/>
</dbReference>
<keyword evidence="2 5" id="KW-0489">Methyltransferase</keyword>
<comment type="similarity">
    <text evidence="1">Belongs to the class IV-like SAM-binding methyltransferase superfamily. RNA methyltransferase TrmH family.</text>
</comment>
<dbReference type="PANTHER" id="PTHR43191:SF2">
    <property type="entry name" value="RRNA METHYLTRANSFERASE 3, MITOCHONDRIAL"/>
    <property type="match status" value="1"/>
</dbReference>
<keyword evidence="6" id="KW-1185">Reference proteome</keyword>
<reference evidence="5 6" key="1">
    <citation type="submission" date="2020-06" db="EMBL/GenBank/DDBJ databases">
        <authorList>
            <person name="Kang J."/>
        </authorList>
    </citation>
    <scope>NUCLEOTIDE SEQUENCE [LARGE SCALE GENOMIC DNA]</scope>
    <source>
        <strain evidence="5 6">DCY120</strain>
    </source>
</reference>
<dbReference type="InterPro" id="IPR029026">
    <property type="entry name" value="tRNA_m1G_MTases_N"/>
</dbReference>
<dbReference type="PANTHER" id="PTHR43191">
    <property type="entry name" value="RRNA METHYLTRANSFERASE 3"/>
    <property type="match status" value="1"/>
</dbReference>
<dbReference type="InterPro" id="IPR053888">
    <property type="entry name" value="MRM3-like_sub_bind"/>
</dbReference>
<comment type="caution">
    <text evidence="5">The sequence shown here is derived from an EMBL/GenBank/DDBJ whole genome shotgun (WGS) entry which is preliminary data.</text>
</comment>
<dbReference type="Proteomes" id="UP000563523">
    <property type="component" value="Unassembled WGS sequence"/>
</dbReference>
<evidence type="ECO:0000256" key="3">
    <source>
        <dbReference type="ARBA" id="ARBA00022679"/>
    </source>
</evidence>
<dbReference type="InterPro" id="IPR013123">
    <property type="entry name" value="SpoU_subst-bd"/>
</dbReference>
<dbReference type="SUPFAM" id="SSF75217">
    <property type="entry name" value="alpha/beta knot"/>
    <property type="match status" value="1"/>
</dbReference>
<dbReference type="InterPro" id="IPR001537">
    <property type="entry name" value="SpoU_MeTrfase"/>
</dbReference>
<dbReference type="Gene3D" id="3.40.1280.10">
    <property type="match status" value="1"/>
</dbReference>
<dbReference type="GO" id="GO:0005737">
    <property type="term" value="C:cytoplasm"/>
    <property type="evidence" value="ECO:0007669"/>
    <property type="project" value="UniProtKB-ARBA"/>
</dbReference>
<dbReference type="Gene3D" id="3.30.1330.30">
    <property type="match status" value="1"/>
</dbReference>
<dbReference type="CDD" id="cd18095">
    <property type="entry name" value="SpoU-like_rRNA-MTase"/>
    <property type="match status" value="1"/>
</dbReference>
<dbReference type="SUPFAM" id="SSF55315">
    <property type="entry name" value="L30e-like"/>
    <property type="match status" value="1"/>
</dbReference>
<organism evidence="5 6">
    <name type="scientific">Bombilactobacillus apium</name>
    <dbReference type="NCBI Taxonomy" id="2675299"/>
    <lineage>
        <taxon>Bacteria</taxon>
        <taxon>Bacillati</taxon>
        <taxon>Bacillota</taxon>
        <taxon>Bacilli</taxon>
        <taxon>Lactobacillales</taxon>
        <taxon>Lactobacillaceae</taxon>
        <taxon>Bombilactobacillus</taxon>
    </lineage>
</organism>
<feature type="domain" description="RNA 2-O ribose methyltransferase substrate binding" evidence="4">
    <location>
        <begin position="31"/>
        <end position="103"/>
    </location>
</feature>
<dbReference type="Pfam" id="PF22435">
    <property type="entry name" value="MRM3-like_sub_bind"/>
    <property type="match status" value="1"/>
</dbReference>
<name>A0A850R877_9LACO</name>
<dbReference type="RefSeq" id="WP_176943072.1">
    <property type="nucleotide sequence ID" value="NZ_JABZEC010000006.1"/>
</dbReference>
<dbReference type="GO" id="GO:0003723">
    <property type="term" value="F:RNA binding"/>
    <property type="evidence" value="ECO:0007669"/>
    <property type="project" value="InterPro"/>
</dbReference>
<evidence type="ECO:0000256" key="1">
    <source>
        <dbReference type="ARBA" id="ARBA00007228"/>
    </source>
</evidence>
<accession>A0A850R877</accession>
<evidence type="ECO:0000313" key="5">
    <source>
        <dbReference type="EMBL" id="NVY96912.1"/>
    </source>
</evidence>
<gene>
    <name evidence="5" type="ORF">HU830_07080</name>
</gene>
<dbReference type="SMART" id="SM00967">
    <property type="entry name" value="SpoU_sub_bind"/>
    <property type="match status" value="1"/>
</dbReference>
<dbReference type="Pfam" id="PF00588">
    <property type="entry name" value="SpoU_methylase"/>
    <property type="match status" value="1"/>
</dbReference>
<evidence type="ECO:0000259" key="4">
    <source>
        <dbReference type="SMART" id="SM00967"/>
    </source>
</evidence>
<dbReference type="GO" id="GO:0008173">
    <property type="term" value="F:RNA methyltransferase activity"/>
    <property type="evidence" value="ECO:0007669"/>
    <property type="project" value="InterPro"/>
</dbReference>
<keyword evidence="3 5" id="KW-0808">Transferase</keyword>
<proteinExistence type="inferred from homology"/>
<dbReference type="AlphaFoldDB" id="A0A850R877"/>
<sequence length="254" mass="28066">MQYLASPKNNSIKELKKLATARGRRRQGRYLLEGEHLVEEALQNHAEIQQLYVTTKFLQHDPKHLVKQLFDQTTEISEAVAQELTATVHPQGIFAVLTLPQVTLPSELHGKWLLLERIQDPGNLGTMIRTADAAGLQGVIISPDSADVWQSKVQRAMQGSQFHLPIITAELAPMIRQLKQEANLTILGTLVDAQAQDYQNYQAPADWALIMGNEAGGLTEATAQLTDQNLYIPLRGQAESLNVAIAAGILMYSL</sequence>
<dbReference type="EMBL" id="JABZEC010000006">
    <property type="protein sequence ID" value="NVY96912.1"/>
    <property type="molecule type" value="Genomic_DNA"/>
</dbReference>
<dbReference type="InterPro" id="IPR051259">
    <property type="entry name" value="rRNA_Methyltransferase"/>
</dbReference>
<protein>
    <submittedName>
        <fullName evidence="5">RNA methyltransferase</fullName>
    </submittedName>
</protein>
<evidence type="ECO:0000256" key="2">
    <source>
        <dbReference type="ARBA" id="ARBA00022603"/>
    </source>
</evidence>
<dbReference type="GO" id="GO:0006396">
    <property type="term" value="P:RNA processing"/>
    <property type="evidence" value="ECO:0007669"/>
    <property type="project" value="InterPro"/>
</dbReference>
<dbReference type="GO" id="GO:0032259">
    <property type="term" value="P:methylation"/>
    <property type="evidence" value="ECO:0007669"/>
    <property type="project" value="UniProtKB-KW"/>
</dbReference>
<evidence type="ECO:0000313" key="6">
    <source>
        <dbReference type="Proteomes" id="UP000563523"/>
    </source>
</evidence>
<dbReference type="InterPro" id="IPR029028">
    <property type="entry name" value="Alpha/beta_knot_MTases"/>
</dbReference>